<dbReference type="InterPro" id="IPR013725">
    <property type="entry name" value="DNA_replication_fac_RFC1_C"/>
</dbReference>
<dbReference type="GO" id="GO:0006260">
    <property type="term" value="P:DNA replication"/>
    <property type="evidence" value="ECO:0007669"/>
    <property type="project" value="UniProtKB-KW"/>
</dbReference>
<protein>
    <submittedName>
        <fullName evidence="3">RFC1 domain-containing protein</fullName>
    </submittedName>
</protein>
<sequence length="119" mass="13319">MYIVCTRHSAWTTLRLDYLTILLKNLTDPLWVLPKDEAVEKVVEFIDSYSISQEDFDAIVEISKFQGHPSPLEGILSAVKAALTKAYNKGSKSRAGSDHTSWIKEGPKKACYGDARTSR</sequence>
<reference evidence="3" key="1">
    <citation type="submission" date="2023-02" db="EMBL/GenBank/DDBJ databases">
        <title>Genome of toxic invasive species Heracleum sosnowskyi carries increased number of genes despite the absence of recent whole-genome duplications.</title>
        <authorList>
            <person name="Schelkunov M."/>
            <person name="Shtratnikova V."/>
            <person name="Makarenko M."/>
            <person name="Klepikova A."/>
            <person name="Omelchenko D."/>
            <person name="Novikova G."/>
            <person name="Obukhova E."/>
            <person name="Bogdanov V."/>
            <person name="Penin A."/>
            <person name="Logacheva M."/>
        </authorList>
    </citation>
    <scope>NUCLEOTIDE SEQUENCE</scope>
    <source>
        <strain evidence="3">Hsosn_3</strain>
        <tissue evidence="3">Leaf</tissue>
    </source>
</reference>
<accession>A0AAD8N7P3</accession>
<keyword evidence="4" id="KW-1185">Reference proteome</keyword>
<dbReference type="Proteomes" id="UP001237642">
    <property type="component" value="Unassembled WGS sequence"/>
</dbReference>
<keyword evidence="1" id="KW-0235">DNA replication</keyword>
<dbReference type="GO" id="GO:0003677">
    <property type="term" value="F:DNA binding"/>
    <property type="evidence" value="ECO:0007669"/>
    <property type="project" value="TreeGrafter"/>
</dbReference>
<comment type="caution">
    <text evidence="3">The sequence shown here is derived from an EMBL/GenBank/DDBJ whole genome shotgun (WGS) entry which is preliminary data.</text>
</comment>
<organism evidence="3 4">
    <name type="scientific">Heracleum sosnowskyi</name>
    <dbReference type="NCBI Taxonomy" id="360622"/>
    <lineage>
        <taxon>Eukaryota</taxon>
        <taxon>Viridiplantae</taxon>
        <taxon>Streptophyta</taxon>
        <taxon>Embryophyta</taxon>
        <taxon>Tracheophyta</taxon>
        <taxon>Spermatophyta</taxon>
        <taxon>Magnoliopsida</taxon>
        <taxon>eudicotyledons</taxon>
        <taxon>Gunneridae</taxon>
        <taxon>Pentapetalae</taxon>
        <taxon>asterids</taxon>
        <taxon>campanulids</taxon>
        <taxon>Apiales</taxon>
        <taxon>Apiaceae</taxon>
        <taxon>Apioideae</taxon>
        <taxon>apioid superclade</taxon>
        <taxon>Tordylieae</taxon>
        <taxon>Tordyliinae</taxon>
        <taxon>Heracleum</taxon>
    </lineage>
</organism>
<evidence type="ECO:0000313" key="3">
    <source>
        <dbReference type="EMBL" id="KAK1398911.1"/>
    </source>
</evidence>
<feature type="domain" description="DNA replication factor RFC1 C-terminal" evidence="2">
    <location>
        <begin position="10"/>
        <end position="89"/>
    </location>
</feature>
<dbReference type="PANTHER" id="PTHR23389:SF6">
    <property type="entry name" value="REPLICATION FACTOR C SUBUNIT 1"/>
    <property type="match status" value="1"/>
</dbReference>
<reference evidence="3" key="2">
    <citation type="submission" date="2023-05" db="EMBL/GenBank/DDBJ databases">
        <authorList>
            <person name="Schelkunov M.I."/>
        </authorList>
    </citation>
    <scope>NUCLEOTIDE SEQUENCE</scope>
    <source>
        <strain evidence="3">Hsosn_3</strain>
        <tissue evidence="3">Leaf</tissue>
    </source>
</reference>
<dbReference type="AlphaFoldDB" id="A0AAD8N7P3"/>
<dbReference type="GO" id="GO:0005634">
    <property type="term" value="C:nucleus"/>
    <property type="evidence" value="ECO:0007669"/>
    <property type="project" value="TreeGrafter"/>
</dbReference>
<dbReference type="EMBL" id="JAUIZM010000002">
    <property type="protein sequence ID" value="KAK1398911.1"/>
    <property type="molecule type" value="Genomic_DNA"/>
</dbReference>
<dbReference type="Pfam" id="PF08519">
    <property type="entry name" value="RFC1"/>
    <property type="match status" value="1"/>
</dbReference>
<dbReference type="PANTHER" id="PTHR23389">
    <property type="entry name" value="CHROMOSOME TRANSMISSION FIDELITY FACTOR 18"/>
    <property type="match status" value="1"/>
</dbReference>
<evidence type="ECO:0000256" key="1">
    <source>
        <dbReference type="ARBA" id="ARBA00022705"/>
    </source>
</evidence>
<dbReference type="GO" id="GO:0003689">
    <property type="term" value="F:DNA clamp loader activity"/>
    <property type="evidence" value="ECO:0007669"/>
    <property type="project" value="InterPro"/>
</dbReference>
<dbReference type="GO" id="GO:0005663">
    <property type="term" value="C:DNA replication factor C complex"/>
    <property type="evidence" value="ECO:0007669"/>
    <property type="project" value="InterPro"/>
</dbReference>
<name>A0AAD8N7P3_9APIA</name>
<dbReference type="GO" id="GO:0005524">
    <property type="term" value="F:ATP binding"/>
    <property type="evidence" value="ECO:0007669"/>
    <property type="project" value="InterPro"/>
</dbReference>
<evidence type="ECO:0000313" key="4">
    <source>
        <dbReference type="Proteomes" id="UP001237642"/>
    </source>
</evidence>
<evidence type="ECO:0000259" key="2">
    <source>
        <dbReference type="Pfam" id="PF08519"/>
    </source>
</evidence>
<proteinExistence type="predicted"/>
<gene>
    <name evidence="3" type="ORF">POM88_008774</name>
</gene>